<dbReference type="SUPFAM" id="SSF53474">
    <property type="entry name" value="alpha/beta-Hydrolases"/>
    <property type="match status" value="1"/>
</dbReference>
<dbReference type="Gene3D" id="3.40.50.1820">
    <property type="entry name" value="alpha/beta hydrolase"/>
    <property type="match status" value="1"/>
</dbReference>
<dbReference type="InterPro" id="IPR029058">
    <property type="entry name" value="AB_hydrolase_fold"/>
</dbReference>
<dbReference type="InterPro" id="IPR022742">
    <property type="entry name" value="Hydrolase_4"/>
</dbReference>
<accession>A0A839RQJ4</accession>
<dbReference type="AlphaFoldDB" id="A0A839RQJ4"/>
<protein>
    <recommendedName>
        <fullName evidence="1">Serine aminopeptidase S33 domain-containing protein</fullName>
    </recommendedName>
</protein>
<feature type="domain" description="Serine aminopeptidase S33" evidence="1">
    <location>
        <begin position="80"/>
        <end position="186"/>
    </location>
</feature>
<gene>
    <name evidence="2" type="ORF">FHU29_002682</name>
</gene>
<organism evidence="2 3">
    <name type="scientific">Hoyosella altamirensis</name>
    <dbReference type="NCBI Taxonomy" id="616997"/>
    <lineage>
        <taxon>Bacteria</taxon>
        <taxon>Bacillati</taxon>
        <taxon>Actinomycetota</taxon>
        <taxon>Actinomycetes</taxon>
        <taxon>Mycobacteriales</taxon>
        <taxon>Hoyosellaceae</taxon>
        <taxon>Hoyosella</taxon>
    </lineage>
</organism>
<evidence type="ECO:0000313" key="3">
    <source>
        <dbReference type="Proteomes" id="UP000567922"/>
    </source>
</evidence>
<proteinExistence type="predicted"/>
<reference evidence="2 3" key="1">
    <citation type="submission" date="2020-08" db="EMBL/GenBank/DDBJ databases">
        <title>Sequencing the genomes of 1000 actinobacteria strains.</title>
        <authorList>
            <person name="Klenk H.-P."/>
        </authorList>
    </citation>
    <scope>NUCLEOTIDE SEQUENCE [LARGE SCALE GENOMIC DNA]</scope>
    <source>
        <strain evidence="2 3">DSM 45258</strain>
    </source>
</reference>
<comment type="caution">
    <text evidence="2">The sequence shown here is derived from an EMBL/GenBank/DDBJ whole genome shotgun (WGS) entry which is preliminary data.</text>
</comment>
<dbReference type="Pfam" id="PF12146">
    <property type="entry name" value="Hydrolase_4"/>
    <property type="match status" value="1"/>
</dbReference>
<dbReference type="OrthoDB" id="9777090at2"/>
<keyword evidence="3" id="KW-1185">Reference proteome</keyword>
<dbReference type="Proteomes" id="UP000567922">
    <property type="component" value="Unassembled WGS sequence"/>
</dbReference>
<sequence>MVGAGGMWRRGAALGGLGLAVAGSTAWAMHRRLIYYPDDLPVPPASALIHGAEDVQFTTDDGLTLHAWFVPPATDVTSRDVTVLMAHGNAGNRADRAPLAAELARRGIATLLLDYRGYGGNAGQPSEQGLALDARAAYWYLRNNRGVAPERMIYFGESLGCGVVAELALRYPPGGLVLRSPFTDLVEVAKLHYPMIPAQLLLRDRFRVLEAVRKITVPTVVVYGASDVIIPAEMSAKVADATRNLNSTVVMPGVGHNDPHMLVGEDLIDAVESLIPD</sequence>
<name>A0A839RQJ4_9ACTN</name>
<dbReference type="PANTHER" id="PTHR12277:SF79">
    <property type="entry name" value="XAA-PRO DIPEPTIDYL-PEPTIDASE-RELATED"/>
    <property type="match status" value="1"/>
</dbReference>
<evidence type="ECO:0000313" key="2">
    <source>
        <dbReference type="EMBL" id="MBB3038233.1"/>
    </source>
</evidence>
<evidence type="ECO:0000259" key="1">
    <source>
        <dbReference type="Pfam" id="PF12146"/>
    </source>
</evidence>
<dbReference type="PANTHER" id="PTHR12277">
    <property type="entry name" value="ALPHA/BETA HYDROLASE DOMAIN-CONTAINING PROTEIN"/>
    <property type="match status" value="1"/>
</dbReference>
<dbReference type="RefSeq" id="WP_083962275.1">
    <property type="nucleotide sequence ID" value="NZ_BDDI01000006.1"/>
</dbReference>
<dbReference type="EMBL" id="JACHWS010000002">
    <property type="protein sequence ID" value="MBB3038233.1"/>
    <property type="molecule type" value="Genomic_DNA"/>
</dbReference>